<feature type="compositionally biased region" description="Basic and acidic residues" evidence="12">
    <location>
        <begin position="2754"/>
        <end position="2765"/>
    </location>
</feature>
<accession>A0AAD9LDC4</accession>
<evidence type="ECO:0000256" key="11">
    <source>
        <dbReference type="ARBA" id="ARBA00039895"/>
    </source>
</evidence>
<feature type="region of interest" description="Disordered" evidence="12">
    <location>
        <begin position="2677"/>
        <end position="2696"/>
    </location>
</feature>
<proteinExistence type="inferred from homology"/>
<comment type="catalytic activity">
    <reaction evidence="1">
        <text>Eliminative cleavage of (1-&gt;4)-alpha-D-galacturonan to give oligosaccharides with 4-deoxy-alpha-D-galact-4-enuronosyl groups at their non-reducing ends.</text>
        <dbReference type="EC" id="4.2.2.2"/>
    </reaction>
</comment>
<keyword evidence="6" id="KW-0964">Secreted</keyword>
<comment type="subcellular location">
    <subcellularLocation>
        <location evidence="3">Secreted</location>
    </subcellularLocation>
</comment>
<evidence type="ECO:0000313" key="15">
    <source>
        <dbReference type="Proteomes" id="UP001259832"/>
    </source>
</evidence>
<evidence type="ECO:0000256" key="6">
    <source>
        <dbReference type="ARBA" id="ARBA00022525"/>
    </source>
</evidence>
<dbReference type="InterPro" id="IPR004898">
    <property type="entry name" value="Pectate_lyase_PlyH/PlyE-like"/>
</dbReference>
<keyword evidence="8" id="KW-0106">Calcium</keyword>
<feature type="compositionally biased region" description="Low complexity" evidence="12">
    <location>
        <begin position="2310"/>
        <end position="2357"/>
    </location>
</feature>
<feature type="region of interest" description="Disordered" evidence="12">
    <location>
        <begin position="1943"/>
        <end position="2059"/>
    </location>
</feature>
<feature type="compositionally biased region" description="Basic and acidic residues" evidence="12">
    <location>
        <begin position="2775"/>
        <end position="2792"/>
    </location>
</feature>
<feature type="compositionally biased region" description="Low complexity" evidence="12">
    <location>
        <begin position="1950"/>
        <end position="1981"/>
    </location>
</feature>
<evidence type="ECO:0000259" key="13">
    <source>
        <dbReference type="PROSITE" id="PS50003"/>
    </source>
</evidence>
<feature type="compositionally biased region" description="Basic and acidic residues" evidence="12">
    <location>
        <begin position="2017"/>
        <end position="2034"/>
    </location>
</feature>
<evidence type="ECO:0000256" key="9">
    <source>
        <dbReference type="ARBA" id="ARBA00023239"/>
    </source>
</evidence>
<feature type="compositionally biased region" description="Low complexity" evidence="12">
    <location>
        <begin position="2708"/>
        <end position="2739"/>
    </location>
</feature>
<dbReference type="EMBL" id="JASMQC010000030">
    <property type="protein sequence ID" value="KAK1932270.1"/>
    <property type="molecule type" value="Genomic_DNA"/>
</dbReference>
<feature type="compositionally biased region" description="Low complexity" evidence="12">
    <location>
        <begin position="297"/>
        <end position="332"/>
    </location>
</feature>
<feature type="compositionally biased region" description="Low complexity" evidence="12">
    <location>
        <begin position="2366"/>
        <end position="2412"/>
    </location>
</feature>
<feature type="compositionally biased region" description="Basic and acidic residues" evidence="12">
    <location>
        <begin position="352"/>
        <end position="368"/>
    </location>
</feature>
<dbReference type="Proteomes" id="UP001259832">
    <property type="component" value="Unassembled WGS sequence"/>
</dbReference>
<evidence type="ECO:0000256" key="7">
    <source>
        <dbReference type="ARBA" id="ARBA00022729"/>
    </source>
</evidence>
<feature type="region of interest" description="Disordered" evidence="12">
    <location>
        <begin position="2307"/>
        <end position="2444"/>
    </location>
</feature>
<feature type="compositionally biased region" description="Basic and acidic residues" evidence="12">
    <location>
        <begin position="2041"/>
        <end position="2059"/>
    </location>
</feature>
<dbReference type="GO" id="GO:0045490">
    <property type="term" value="P:pectin catabolic process"/>
    <property type="evidence" value="ECO:0007669"/>
    <property type="project" value="TreeGrafter"/>
</dbReference>
<feature type="compositionally biased region" description="Basic and acidic residues" evidence="12">
    <location>
        <begin position="1996"/>
        <end position="2007"/>
    </location>
</feature>
<dbReference type="PANTHER" id="PTHR33407">
    <property type="entry name" value="PECTATE LYASE F-RELATED"/>
    <property type="match status" value="1"/>
</dbReference>
<feature type="region of interest" description="Disordered" evidence="12">
    <location>
        <begin position="294"/>
        <end position="369"/>
    </location>
</feature>
<feature type="region of interest" description="Disordered" evidence="12">
    <location>
        <begin position="1549"/>
        <end position="1686"/>
    </location>
</feature>
<dbReference type="InterPro" id="IPR001849">
    <property type="entry name" value="PH_domain"/>
</dbReference>
<feature type="region of interest" description="Disordered" evidence="12">
    <location>
        <begin position="2701"/>
        <end position="2826"/>
    </location>
</feature>
<feature type="region of interest" description="Disordered" evidence="12">
    <location>
        <begin position="798"/>
        <end position="880"/>
    </location>
</feature>
<feature type="compositionally biased region" description="Basic and acidic residues" evidence="12">
    <location>
        <begin position="2799"/>
        <end position="2826"/>
    </location>
</feature>
<organism evidence="14 15">
    <name type="scientific">Phytophthora citrophthora</name>
    <dbReference type="NCBI Taxonomy" id="4793"/>
    <lineage>
        <taxon>Eukaryota</taxon>
        <taxon>Sar</taxon>
        <taxon>Stramenopiles</taxon>
        <taxon>Oomycota</taxon>
        <taxon>Peronosporomycetes</taxon>
        <taxon>Peronosporales</taxon>
        <taxon>Peronosporaceae</taxon>
        <taxon>Phytophthora</taxon>
    </lineage>
</organism>
<evidence type="ECO:0000256" key="8">
    <source>
        <dbReference type="ARBA" id="ARBA00022837"/>
    </source>
</evidence>
<evidence type="ECO:0000256" key="4">
    <source>
        <dbReference type="ARBA" id="ARBA00006463"/>
    </source>
</evidence>
<keyword evidence="9 14" id="KW-0456">Lyase</keyword>
<dbReference type="EC" id="4.2.2.2" evidence="5"/>
<protein>
    <recommendedName>
        <fullName evidence="11">Probable pectate lyase F</fullName>
        <ecNumber evidence="5">4.2.2.2</ecNumber>
    </recommendedName>
</protein>
<name>A0AAD9LDC4_9STRA</name>
<keyword evidence="7" id="KW-0732">Signal</keyword>
<evidence type="ECO:0000256" key="1">
    <source>
        <dbReference type="ARBA" id="ARBA00000695"/>
    </source>
</evidence>
<comment type="cofactor">
    <cofactor evidence="2">
        <name>Ca(2+)</name>
        <dbReference type="ChEBI" id="CHEBI:29108"/>
    </cofactor>
</comment>
<feature type="compositionally biased region" description="Low complexity" evidence="12">
    <location>
        <begin position="1608"/>
        <end position="1654"/>
    </location>
</feature>
<feature type="compositionally biased region" description="Low complexity" evidence="12">
    <location>
        <begin position="845"/>
        <end position="855"/>
    </location>
</feature>
<comment type="function">
    <text evidence="10">Pectinolytic enzyme consist of four classes of enzymes: pectin lyase, polygalacturonase, pectin methylesterase and rhamnogalacturonase. Among pectinolytic enzymes, pectin lyase is the most important in depolymerization of pectin, since it cleaves internal glycosidic bonds of highly methylated pectins. Favors pectate, the anion, over pectin, the methyl ester.</text>
</comment>
<comment type="caution">
    <text evidence="14">The sequence shown here is derived from an EMBL/GenBank/DDBJ whole genome shotgun (WGS) entry which is preliminary data.</text>
</comment>
<dbReference type="Gene3D" id="2.160.20.10">
    <property type="entry name" value="Single-stranded right-handed beta-helix, Pectin lyase-like"/>
    <property type="match status" value="6"/>
</dbReference>
<reference evidence="14" key="1">
    <citation type="submission" date="2023-08" db="EMBL/GenBank/DDBJ databases">
        <title>Reference Genome Resource for the Citrus Pathogen Phytophthora citrophthora.</title>
        <authorList>
            <person name="Moller H."/>
            <person name="Coetzee B."/>
            <person name="Rose L.J."/>
            <person name="Van Niekerk J.M."/>
        </authorList>
    </citation>
    <scope>NUCLEOTIDE SEQUENCE</scope>
    <source>
        <strain evidence="14">STE-U-9442</strain>
    </source>
</reference>
<feature type="compositionally biased region" description="Low complexity" evidence="12">
    <location>
        <begin position="2423"/>
        <end position="2443"/>
    </location>
</feature>
<feature type="compositionally biased region" description="Low complexity" evidence="12">
    <location>
        <begin position="341"/>
        <end position="351"/>
    </location>
</feature>
<feature type="compositionally biased region" description="Basic residues" evidence="12">
    <location>
        <begin position="899"/>
        <end position="917"/>
    </location>
</feature>
<evidence type="ECO:0000313" key="14">
    <source>
        <dbReference type="EMBL" id="KAK1932270.1"/>
    </source>
</evidence>
<evidence type="ECO:0000256" key="3">
    <source>
        <dbReference type="ARBA" id="ARBA00004613"/>
    </source>
</evidence>
<comment type="similarity">
    <text evidence="4">Belongs to the polysaccharide lyase 3 family.</text>
</comment>
<dbReference type="GO" id="GO:0030570">
    <property type="term" value="F:pectate lyase activity"/>
    <property type="evidence" value="ECO:0007669"/>
    <property type="project" value="UniProtKB-EC"/>
</dbReference>
<evidence type="ECO:0000256" key="12">
    <source>
        <dbReference type="SAM" id="MobiDB-lite"/>
    </source>
</evidence>
<feature type="compositionally biased region" description="Low complexity" evidence="12">
    <location>
        <begin position="1552"/>
        <end position="1599"/>
    </location>
</feature>
<dbReference type="PROSITE" id="PS50003">
    <property type="entry name" value="PH_DOMAIN"/>
    <property type="match status" value="1"/>
</dbReference>
<dbReference type="PANTHER" id="PTHR33407:SF9">
    <property type="entry name" value="PECTATE LYASE F-RELATED"/>
    <property type="match status" value="1"/>
</dbReference>
<feature type="compositionally biased region" description="Low complexity" evidence="12">
    <location>
        <begin position="1662"/>
        <end position="1685"/>
    </location>
</feature>
<feature type="domain" description="PH" evidence="13">
    <location>
        <begin position="1034"/>
        <end position="1165"/>
    </location>
</feature>
<feature type="region of interest" description="Disordered" evidence="12">
    <location>
        <begin position="1919"/>
        <end position="1938"/>
    </location>
</feature>
<evidence type="ECO:0000256" key="2">
    <source>
        <dbReference type="ARBA" id="ARBA00001913"/>
    </source>
</evidence>
<evidence type="ECO:0000256" key="5">
    <source>
        <dbReference type="ARBA" id="ARBA00012272"/>
    </source>
</evidence>
<dbReference type="GO" id="GO:0005576">
    <property type="term" value="C:extracellular region"/>
    <property type="evidence" value="ECO:0007669"/>
    <property type="project" value="UniProtKB-SubCell"/>
</dbReference>
<dbReference type="SUPFAM" id="SSF51126">
    <property type="entry name" value="Pectin lyase-like"/>
    <property type="match status" value="6"/>
</dbReference>
<keyword evidence="15" id="KW-1185">Reference proteome</keyword>
<dbReference type="InterPro" id="IPR011050">
    <property type="entry name" value="Pectin_lyase_fold/virulence"/>
</dbReference>
<evidence type="ECO:0000256" key="10">
    <source>
        <dbReference type="ARBA" id="ARBA00025679"/>
    </source>
</evidence>
<feature type="region of interest" description="Disordered" evidence="12">
    <location>
        <begin position="897"/>
        <end position="917"/>
    </location>
</feature>
<sequence length="2826" mass="300193">MGEECFWGQPTTAMREFGRLGKTKSTSFSNLQPGPHSKMVKIFTIATTAVFAAATATAASVPDGTWPTSQGDVYYTEPYTVAAGETFDGGLKTYQRSDITCEGQEESGSSTAVFLVEAGGTLKNVIIGADQMEGVHCDDSDCTIENVWWDDVCEDALSIKGGSASSVSTVTGGGARNADDKVIQHNGYGTVKIDGFYAETFGKLYRSCGTCGDRQRFVTVSNVYAVNPSVSIVTVNDNYGDEATLSNIYISSDDDGYAVCAWSQGSEDGEPTELGDGIKDPLCQYSESDIHVNGDVSTTTGTSSNSTSSTSTSTTTTSSASSTQQTSASSYSDNKQESSKSTETSAPSTSSESKKDSDNDNDDDEKKSSVMKATTCVRVVLPSDELVRMECALNMTVAELVRALEKRSNFQKIIGADRNGEGYGSCSNNNCEADPATECLSVSKISRGKLSLVRSDSELKAGSLVADEVEELDILEFQYVNSEWKPEISFRQSRRISPISLSRWLKLSDQFNQDGGNGKPNQHFHFQICLVSTTLQSKLHFKMVKIFTIATTAVFAIATATAASVPDGTWPTSQGDVYYTEPYTVAAGETFDGGLKTYQRSDITCEGQEESGSSTAVFLVEAGGTLKNVIIGADQMEGVHCDDSDCTIENVWWDDVCEDALSIKGGSASSVSTVTGGGARNADDKVIQHNGYGTVKIDGFYAETFGKLYRSCGTCGDRQRFVTVSNVYAVNPSVSIVTVNDNYGDEATLSNIYISSDDDGYAVCAWSQGSEDGEPTELGDGIKDPLCQYSESDIHVNGDVSTTTGTSSNSTSSTSTSTTTTSSASSTQQTSASSYSDNKQESSKSTETSAPSTSSESKKDSDNDNDDDEKKSSGDQITPTEALRAASEVRMKEIIQHSSVRRTALRRRGARRHPSSRNKRRVLFLSGFQEFKHRSKRREHAVRVLLQAGMQLIERLQLVQKDVRELVFFLRDAILSGHTLSTDELLSLARTMVDSLAPSCTDSSTNIFSPPHDSKENLVRRLSWDVAGQDGGVTVLLDGWVVSAEWGTFWRSQRREYACLCDNHMLYFFSSRRHCSDFVFELGRERDGTDSEASKRFLKENRPLSQIDLSETDWTVRKSVQDESGKLHRNAFAFFDSNGRMRLVLDVDTAEGAALWIRLISHEMSQNKLFTRVRQLNGEASAKAEPEEDENLNPLAAWMDILTQFSTTIGGQHSLIIPLPSLYSQIDRMNGTARADRYKSWTLSQALKDLQRDRVKINGLLFAGASLEANILALTLEILRCTKPTRENNCTESTSAIFTIATTAVFAIATATAASVPDGTWPTSQGDVYYTEPYTVAAGETFDGGLKTYQRSDITCEGQEESGSSTAVFLVEAGGTLKNVIIGADQMEGVHCDDSDCTIENVWWDDVCEDALSIKGGSASSVSTVTGGGARNADDKVIQHNGYGTVKIDGFYAETFGKLYRSCGTCGDRQRFVTVSNVYAVNPSVSIVTVNDNYGDEATLSNIYISSDDDGYAVCAWSQGSEDGEPTELGDGIKDPLCQYSESDIHVNGDVSTASSTSTNTTTTTASSTKSTVASTSASATGTSATSYATSTTGSASSTVEETPAPVSSSEGESSVSEETSAPSASEEETSAPSASSTTYDETSSATETPTTSSDVGEEAETSVAGSSASTPSVTSATTNQTPTTPRLKSTMVQIFATSAALLIAVATAASVPDGTWPTSTGTVQYATAQIVKAGEVFDGKMQTFERSDVSCAGQSESGSDTAVFKLEPGATLKNVIIGKNQMEGVHCDQHDCTIDNVWWDDVCEDALSVKGGSASSVTTVTGGGARSADDKVIQHNGYGTVKIDGFYGEDISKLYRSCGTCGDRPKKVSVSNVLVVNPGNAVVTVNKNWGDEATLSNIWVKSSSGKVKICQWSQGNANGEPSMLGDGPSPPLCQYSESDVHINGEVPKSSGTSGSSNSTSTTTGSGSSNPTQTSGGSTTSGDEKTGTSVSSSLRGSKEQDTTEQKETSAPTTASSKSDKKSDDKKSDDEKTEQTEQTEQTEDKTNQDDEKKSKNDGKKNLHYRYHRRLRYCHCYCRFGAGRNGDVYYTEPYTVAAGETFDGGLKTYQRSDITCEGQEESGSSTAVFLVEAGGTLKNVIIGADQMEGVHCDDSDCTIENVWWDDVCEDALSIKGGSASSVSTVTGGGARNADDKVIQHNGYGTVKIDGFYAETFGKLYRSCGTCGDRQRFVTVSNVYAVNPSVSIVTVNDNYGDEATLSNIYISSDDDGYAVCAWSQGSEDGELTELGDGIKDPLCQYSESDIHVNGDVSTASSTSTNTTTTTASSTKSTVASTSASATGTSATSYATSTTGSASSTVEETPAPVSSSEGESSVSEETSAPSASEEETSAPSASSTTYDETSSATETPTTSSDVGEEAETSVAGSSASTPSITSATTNQTPTTPRLKSTMVQIFATSAALLIAVATAASVPDGTWPTSTGTVQYATAQIVKAGEVFDGKMQTFERSDVSCAGQSESGSDTAVFKLEPGATLKNVIIGKNQMEGVHCDQHDCTIDNVWWDDVCEDALSVKGGSASSVTTVTGGGARSADDKVIQHNGYGTVKIDGFYGEDISKLYRSCGTCGDRPKKVSVSNVLVVNPGNAVVTVNKNWGDEATLSNIWVKSSSGKVKICQWSQGNANGEPSMLGDGPSPPLCQYSESDVHINGEVPKSSGTSGSSNSTSTTTGSGSSNPTQTSGGSTTSGDEKTGTSVSSSLRGSKEQDTTEQKETSAPTTASSKSDKKSDDKKSDDEKTEQTEQTEQTEDKTNQDDEKKSKNDGKKSEKKDDDDN</sequence>
<feature type="compositionally biased region" description="Low complexity" evidence="12">
    <location>
        <begin position="801"/>
        <end position="836"/>
    </location>
</feature>
<feature type="compositionally biased region" description="Basic and acidic residues" evidence="12">
    <location>
        <begin position="856"/>
        <end position="873"/>
    </location>
</feature>
<gene>
    <name evidence="14" type="ORF">P3T76_012264</name>
</gene>
<dbReference type="InterPro" id="IPR012334">
    <property type="entry name" value="Pectin_lyas_fold"/>
</dbReference>
<dbReference type="Pfam" id="PF03211">
    <property type="entry name" value="Pectate_lyase"/>
    <property type="match status" value="6"/>
</dbReference>